<proteinExistence type="predicted"/>
<reference evidence="8" key="1">
    <citation type="submission" date="2021-03" db="EMBL/GenBank/DDBJ databases">
        <authorList>
            <person name="Sun Q."/>
        </authorList>
    </citation>
    <scope>NUCLEOTIDE SEQUENCE</scope>
    <source>
        <strain evidence="8">CCM 8862</strain>
    </source>
</reference>
<gene>
    <name evidence="8" type="ORF">JZY06_11810</name>
</gene>
<dbReference type="AlphaFoldDB" id="A0A939IWH3"/>
<dbReference type="Pfam" id="PF02653">
    <property type="entry name" value="BPD_transp_2"/>
    <property type="match status" value="1"/>
</dbReference>
<evidence type="ECO:0000256" key="3">
    <source>
        <dbReference type="ARBA" id="ARBA00022692"/>
    </source>
</evidence>
<name>A0A939IWH3_9CORY</name>
<evidence type="ECO:0000313" key="9">
    <source>
        <dbReference type="Proteomes" id="UP000664332"/>
    </source>
</evidence>
<feature type="transmembrane region" description="Helical" evidence="7">
    <location>
        <begin position="222"/>
        <end position="245"/>
    </location>
</feature>
<evidence type="ECO:0000313" key="8">
    <source>
        <dbReference type="EMBL" id="MBN9645291.1"/>
    </source>
</evidence>
<dbReference type="PANTHER" id="PTHR32196">
    <property type="entry name" value="ABC TRANSPORTER PERMEASE PROTEIN YPHD-RELATED-RELATED"/>
    <property type="match status" value="1"/>
</dbReference>
<keyword evidence="3 7" id="KW-0812">Transmembrane</keyword>
<keyword evidence="4 7" id="KW-1133">Transmembrane helix</keyword>
<keyword evidence="2" id="KW-1003">Cell membrane</keyword>
<dbReference type="GO" id="GO:0005886">
    <property type="term" value="C:plasma membrane"/>
    <property type="evidence" value="ECO:0007669"/>
    <property type="project" value="UniProtKB-SubCell"/>
</dbReference>
<accession>A0A939IWH3</accession>
<feature type="transmembrane region" description="Helical" evidence="7">
    <location>
        <begin position="170"/>
        <end position="191"/>
    </location>
</feature>
<feature type="region of interest" description="Disordered" evidence="6">
    <location>
        <begin position="342"/>
        <end position="375"/>
    </location>
</feature>
<feature type="compositionally biased region" description="Low complexity" evidence="6">
    <location>
        <begin position="343"/>
        <end position="354"/>
    </location>
</feature>
<feature type="transmembrane region" description="Helical" evidence="7">
    <location>
        <begin position="107"/>
        <end position="126"/>
    </location>
</feature>
<comment type="caution">
    <text evidence="8">The sequence shown here is derived from an EMBL/GenBank/DDBJ whole genome shotgun (WGS) entry which is preliminary data.</text>
</comment>
<evidence type="ECO:0000256" key="5">
    <source>
        <dbReference type="ARBA" id="ARBA00023136"/>
    </source>
</evidence>
<sequence length="375" mass="38355">MTSSSPAASTKQEARKKPMRVPQEFGILFVVIVVGIIMSVLAPEFRTLDNARVLLLNGTVVLFLALGQTFCLLTAGIDLSVGSNIALTGVIAALSMSAGVPWWGAALIAIAVGIAVGAFNGAVIHYGKMPPFIVTFATFGISASIPKILTNAASVTITDPMFAIFGRGSLFGIPFPVIGVLIATAICAFFLKRTVPGVHIYAVGGNPDTARLGGVNVRNTIFLVYIVSGICAAMAGIITASRLMVGYPTAGAGTEQFYSIAAAVVGGVSLFGGTGSILGAFLGALLIAEVSNGMNVIGVSSYWQPLVIGAIILVGVLIDTNRKNLKLSSLFKKAQSQESVESAATGATADAVAAPEIQPTGDMDGHPGKPKPGSS</sequence>
<dbReference type="InterPro" id="IPR001851">
    <property type="entry name" value="ABC_transp_permease"/>
</dbReference>
<protein>
    <submittedName>
        <fullName evidence="8">ABC transporter permease</fullName>
    </submittedName>
</protein>
<evidence type="ECO:0000256" key="6">
    <source>
        <dbReference type="SAM" id="MobiDB-lite"/>
    </source>
</evidence>
<feature type="transmembrane region" description="Helical" evidence="7">
    <location>
        <begin position="25"/>
        <end position="42"/>
    </location>
</feature>
<evidence type="ECO:0000256" key="7">
    <source>
        <dbReference type="SAM" id="Phobius"/>
    </source>
</evidence>
<feature type="transmembrane region" description="Helical" evidence="7">
    <location>
        <begin position="132"/>
        <end position="149"/>
    </location>
</feature>
<dbReference type="GO" id="GO:0022857">
    <property type="term" value="F:transmembrane transporter activity"/>
    <property type="evidence" value="ECO:0007669"/>
    <property type="project" value="InterPro"/>
</dbReference>
<dbReference type="EMBL" id="JAFLEQ010000017">
    <property type="protein sequence ID" value="MBN9645291.1"/>
    <property type="molecule type" value="Genomic_DNA"/>
</dbReference>
<comment type="subcellular location">
    <subcellularLocation>
        <location evidence="1">Cell membrane</location>
        <topology evidence="1">Multi-pass membrane protein</topology>
    </subcellularLocation>
</comment>
<dbReference type="CDD" id="cd06579">
    <property type="entry name" value="TM_PBP1_transp_AraH_like"/>
    <property type="match status" value="1"/>
</dbReference>
<evidence type="ECO:0000256" key="1">
    <source>
        <dbReference type="ARBA" id="ARBA00004651"/>
    </source>
</evidence>
<feature type="transmembrane region" description="Helical" evidence="7">
    <location>
        <begin position="300"/>
        <end position="318"/>
    </location>
</feature>
<dbReference type="RefSeq" id="WP_207279751.1">
    <property type="nucleotide sequence ID" value="NZ_JAFLEQ010000017.1"/>
</dbReference>
<feature type="transmembrane region" description="Helical" evidence="7">
    <location>
        <begin position="257"/>
        <end position="288"/>
    </location>
</feature>
<dbReference type="Proteomes" id="UP000664332">
    <property type="component" value="Unassembled WGS sequence"/>
</dbReference>
<feature type="transmembrane region" description="Helical" evidence="7">
    <location>
        <begin position="54"/>
        <end position="75"/>
    </location>
</feature>
<keyword evidence="9" id="KW-1185">Reference proteome</keyword>
<evidence type="ECO:0000256" key="2">
    <source>
        <dbReference type="ARBA" id="ARBA00022475"/>
    </source>
</evidence>
<evidence type="ECO:0000256" key="4">
    <source>
        <dbReference type="ARBA" id="ARBA00022989"/>
    </source>
</evidence>
<organism evidence="8 9">
    <name type="scientific">Corynebacterium mendelii</name>
    <dbReference type="NCBI Taxonomy" id="2765362"/>
    <lineage>
        <taxon>Bacteria</taxon>
        <taxon>Bacillati</taxon>
        <taxon>Actinomycetota</taxon>
        <taxon>Actinomycetes</taxon>
        <taxon>Mycobacteriales</taxon>
        <taxon>Corynebacteriaceae</taxon>
        <taxon>Corynebacterium</taxon>
    </lineage>
</organism>
<keyword evidence="5 7" id="KW-0472">Membrane</keyword>